<dbReference type="Proteomes" id="UP001630127">
    <property type="component" value="Unassembled WGS sequence"/>
</dbReference>
<name>A0ABD2ZVI1_9GENT</name>
<dbReference type="EMBL" id="JBJUIK010000007">
    <property type="protein sequence ID" value="KAL3523114.1"/>
    <property type="molecule type" value="Genomic_DNA"/>
</dbReference>
<dbReference type="AlphaFoldDB" id="A0ABD2ZVI1"/>
<evidence type="ECO:0000313" key="1">
    <source>
        <dbReference type="EMBL" id="KAL3523100.1"/>
    </source>
</evidence>
<proteinExistence type="predicted"/>
<sequence length="122" mass="14058">MEENFFWVASNRAVTSSSDGEDPFMEEAMEWCRLRFEQDMSHVLIQDMISLLPPEKGEVVGVILWSLCFHRNKEVFKFQRVEIWAAKEAIILGREFETEVIVEGDAAQVTSSSIHEATKDFV</sequence>
<keyword evidence="3" id="KW-1185">Reference proteome</keyword>
<dbReference type="EMBL" id="JBJUIK010000007">
    <property type="protein sequence ID" value="KAL3523100.1"/>
    <property type="molecule type" value="Genomic_DNA"/>
</dbReference>
<gene>
    <name evidence="1" type="ORF">ACH5RR_015934</name>
    <name evidence="2" type="ORF">ACH5RR_015948</name>
</gene>
<accession>A0ABD2ZVI1</accession>
<evidence type="ECO:0000313" key="2">
    <source>
        <dbReference type="EMBL" id="KAL3523114.1"/>
    </source>
</evidence>
<protein>
    <submittedName>
        <fullName evidence="2">Uncharacterized protein</fullName>
    </submittedName>
</protein>
<comment type="caution">
    <text evidence="2">The sequence shown here is derived from an EMBL/GenBank/DDBJ whole genome shotgun (WGS) entry which is preliminary data.</text>
</comment>
<evidence type="ECO:0000313" key="3">
    <source>
        <dbReference type="Proteomes" id="UP001630127"/>
    </source>
</evidence>
<organism evidence="2 3">
    <name type="scientific">Cinchona calisaya</name>
    <dbReference type="NCBI Taxonomy" id="153742"/>
    <lineage>
        <taxon>Eukaryota</taxon>
        <taxon>Viridiplantae</taxon>
        <taxon>Streptophyta</taxon>
        <taxon>Embryophyta</taxon>
        <taxon>Tracheophyta</taxon>
        <taxon>Spermatophyta</taxon>
        <taxon>Magnoliopsida</taxon>
        <taxon>eudicotyledons</taxon>
        <taxon>Gunneridae</taxon>
        <taxon>Pentapetalae</taxon>
        <taxon>asterids</taxon>
        <taxon>lamiids</taxon>
        <taxon>Gentianales</taxon>
        <taxon>Rubiaceae</taxon>
        <taxon>Cinchonoideae</taxon>
        <taxon>Cinchoneae</taxon>
        <taxon>Cinchona</taxon>
    </lineage>
</organism>
<reference evidence="2 3" key="1">
    <citation type="submission" date="2024-11" db="EMBL/GenBank/DDBJ databases">
        <title>A near-complete genome assembly of Cinchona calisaya.</title>
        <authorList>
            <person name="Lian D.C."/>
            <person name="Zhao X.W."/>
            <person name="Wei L."/>
        </authorList>
    </citation>
    <scope>NUCLEOTIDE SEQUENCE [LARGE SCALE GENOMIC DNA]</scope>
    <source>
        <tissue evidence="2">Nenye</tissue>
    </source>
</reference>